<name>A0ABP7UKY0_9FLAO</name>
<reference evidence="3" key="1">
    <citation type="journal article" date="2019" name="Int. J. Syst. Evol. Microbiol.">
        <title>The Global Catalogue of Microorganisms (GCM) 10K type strain sequencing project: providing services to taxonomists for standard genome sequencing and annotation.</title>
        <authorList>
            <consortium name="The Broad Institute Genomics Platform"/>
            <consortium name="The Broad Institute Genome Sequencing Center for Infectious Disease"/>
            <person name="Wu L."/>
            <person name="Ma J."/>
        </authorList>
    </citation>
    <scope>NUCLEOTIDE SEQUENCE [LARGE SCALE GENOMIC DNA]</scope>
    <source>
        <strain evidence="3">JCM 17068</strain>
    </source>
</reference>
<dbReference type="RefSeq" id="WP_345091221.1">
    <property type="nucleotide sequence ID" value="NZ_BAABCS010000006.1"/>
</dbReference>
<gene>
    <name evidence="2" type="ORF">GCM10022388_08940</name>
</gene>
<protein>
    <submittedName>
        <fullName evidence="2">Uncharacterized protein</fullName>
    </submittedName>
</protein>
<dbReference type="EMBL" id="BAABCS010000006">
    <property type="protein sequence ID" value="GAA4045740.1"/>
    <property type="molecule type" value="Genomic_DNA"/>
</dbReference>
<dbReference type="Proteomes" id="UP001500426">
    <property type="component" value="Unassembled WGS sequence"/>
</dbReference>
<evidence type="ECO:0000313" key="2">
    <source>
        <dbReference type="EMBL" id="GAA4045740.1"/>
    </source>
</evidence>
<keyword evidence="3" id="KW-1185">Reference proteome</keyword>
<sequence length="137" mass="15682">MNNFKLDTNEKITSGFKIPEDYFETFSEKVLHQLPSEEPKVISFYAKYSRIFYAAAAIIVLALSIPIANQLQNNSDEMASNEIETYLTQHSTISDDDIVNLLDTEDIENIKIDNKIENEALEEVLLNNSQIEDYITN</sequence>
<proteinExistence type="predicted"/>
<evidence type="ECO:0000313" key="3">
    <source>
        <dbReference type="Proteomes" id="UP001500426"/>
    </source>
</evidence>
<keyword evidence="1" id="KW-1133">Transmembrane helix</keyword>
<feature type="transmembrane region" description="Helical" evidence="1">
    <location>
        <begin position="51"/>
        <end position="68"/>
    </location>
</feature>
<comment type="caution">
    <text evidence="2">The sequence shown here is derived from an EMBL/GenBank/DDBJ whole genome shotgun (WGS) entry which is preliminary data.</text>
</comment>
<keyword evidence="1" id="KW-0812">Transmembrane</keyword>
<evidence type="ECO:0000256" key="1">
    <source>
        <dbReference type="SAM" id="Phobius"/>
    </source>
</evidence>
<keyword evidence="1" id="KW-0472">Membrane</keyword>
<accession>A0ABP7UKY0</accession>
<organism evidence="2 3">
    <name type="scientific">Flavobacterium chungnamense</name>
    <dbReference type="NCBI Taxonomy" id="706182"/>
    <lineage>
        <taxon>Bacteria</taxon>
        <taxon>Pseudomonadati</taxon>
        <taxon>Bacteroidota</taxon>
        <taxon>Flavobacteriia</taxon>
        <taxon>Flavobacteriales</taxon>
        <taxon>Flavobacteriaceae</taxon>
        <taxon>Flavobacterium</taxon>
    </lineage>
</organism>